<proteinExistence type="predicted"/>
<gene>
    <name evidence="5" type="ORF">BKA67DRAFT_590731</name>
</gene>
<name>A0A9P8URQ1_9PEZI</name>
<comment type="caution">
    <text evidence="5">The sequence shown here is derived from an EMBL/GenBank/DDBJ whole genome shotgun (WGS) entry which is preliminary data.</text>
</comment>
<dbReference type="GO" id="GO:0008270">
    <property type="term" value="F:zinc ion binding"/>
    <property type="evidence" value="ECO:0007669"/>
    <property type="project" value="InterPro"/>
</dbReference>
<feature type="compositionally biased region" description="Basic and acidic residues" evidence="3">
    <location>
        <begin position="75"/>
        <end position="92"/>
    </location>
</feature>
<comment type="subcellular location">
    <subcellularLocation>
        <location evidence="1">Nucleus</location>
    </subcellularLocation>
</comment>
<dbReference type="Pfam" id="PF00172">
    <property type="entry name" value="Zn_clus"/>
    <property type="match status" value="1"/>
</dbReference>
<accession>A0A9P8URQ1</accession>
<keyword evidence="6" id="KW-1185">Reference proteome</keyword>
<dbReference type="Pfam" id="PF11951">
    <property type="entry name" value="Fungal_trans_2"/>
    <property type="match status" value="1"/>
</dbReference>
<dbReference type="SUPFAM" id="SSF57701">
    <property type="entry name" value="Zn2/Cys6 DNA-binding domain"/>
    <property type="match status" value="1"/>
</dbReference>
<dbReference type="GeneID" id="70133510"/>
<reference evidence="5" key="1">
    <citation type="journal article" date="2021" name="Nat. Commun.">
        <title>Genetic determinants of endophytism in the Arabidopsis root mycobiome.</title>
        <authorList>
            <person name="Mesny F."/>
            <person name="Miyauchi S."/>
            <person name="Thiergart T."/>
            <person name="Pickel B."/>
            <person name="Atanasova L."/>
            <person name="Karlsson M."/>
            <person name="Huettel B."/>
            <person name="Barry K.W."/>
            <person name="Haridas S."/>
            <person name="Chen C."/>
            <person name="Bauer D."/>
            <person name="Andreopoulos W."/>
            <person name="Pangilinan J."/>
            <person name="LaButti K."/>
            <person name="Riley R."/>
            <person name="Lipzen A."/>
            <person name="Clum A."/>
            <person name="Drula E."/>
            <person name="Henrissat B."/>
            <person name="Kohler A."/>
            <person name="Grigoriev I.V."/>
            <person name="Martin F.M."/>
            <person name="Hacquard S."/>
        </authorList>
    </citation>
    <scope>NUCLEOTIDE SEQUENCE</scope>
    <source>
        <strain evidence="5">MPI-SDFR-AT-0073</strain>
    </source>
</reference>
<dbReference type="OrthoDB" id="5213892at2759"/>
<dbReference type="GO" id="GO:0045944">
    <property type="term" value="P:positive regulation of transcription by RNA polymerase II"/>
    <property type="evidence" value="ECO:0007669"/>
    <property type="project" value="TreeGrafter"/>
</dbReference>
<dbReference type="InterPro" id="IPR021858">
    <property type="entry name" value="Fun_TF"/>
</dbReference>
<evidence type="ECO:0000313" key="6">
    <source>
        <dbReference type="Proteomes" id="UP000758603"/>
    </source>
</evidence>
<feature type="region of interest" description="Disordered" evidence="3">
    <location>
        <begin position="115"/>
        <end position="150"/>
    </location>
</feature>
<sequence length="636" mass="71216">MAMPVSAKIRSSQGCWTCRLRRKKCDEQKPTCSVCSTLEITCLYSDKKPDWMDGGQREKGMADQLKAMVKAKAHERRDRKWSSEIPAKEPEKAQNTPSENNEVLLQQMANHTLEASTEHENNDTSGSSSYTPGTSVTGDSPNADPTTGSYVANIPPFEPVLVETSTNTHIGQFLTPYHTKHYPDIESERELSFSMVYLDYVFPYISPFYRPPLLQGGRGWLLVLLMRNKPLFHAALSLASYFFSVMISSSILGHESCHQNNWNELLKQQELAIQSLQSSMQWLTGRGVANCFREAIHCLEGINQLLLFDATIGNTNNWQMHLDATNSIFEQIIEHHATDSTKPWYSILASMDKRSISIQFPNGEHPWSSDQASFRFLTMNLLWTDVLAATALERRPRLERFHQQLLVGDKPALQALDFIGCHNWVMLIIGQIAGLHAWKKEMKILGSLSMVELVKKGSCIERRLQEGIAELNMVPMDLLYDPSARAPDQPFAGSGFEAITNVGKLRSAAAQAFHTKIWAKAALTYVAVVVSGFQPALPEIQTNVSETMDLFRTMPSSLCLRTLVWPFAVTGCLSLAGQENFFRDLVGNMGVLQVFGTAKEALKIMEAIWPHRPCIDADIWDIATCLNCLGHASLLI</sequence>
<dbReference type="RefSeq" id="XP_045961243.1">
    <property type="nucleotide sequence ID" value="XM_046104619.1"/>
</dbReference>
<feature type="compositionally biased region" description="Low complexity" evidence="3">
    <location>
        <begin position="124"/>
        <end position="138"/>
    </location>
</feature>
<dbReference type="CDD" id="cd00067">
    <property type="entry name" value="GAL4"/>
    <property type="match status" value="1"/>
</dbReference>
<dbReference type="EMBL" id="JAGPXC010000002">
    <property type="protein sequence ID" value="KAH6657009.1"/>
    <property type="molecule type" value="Genomic_DNA"/>
</dbReference>
<dbReference type="GO" id="GO:0005634">
    <property type="term" value="C:nucleus"/>
    <property type="evidence" value="ECO:0007669"/>
    <property type="project" value="UniProtKB-SubCell"/>
</dbReference>
<dbReference type="InterPro" id="IPR001138">
    <property type="entry name" value="Zn2Cys6_DnaBD"/>
</dbReference>
<evidence type="ECO:0000259" key="4">
    <source>
        <dbReference type="PROSITE" id="PS50048"/>
    </source>
</evidence>
<evidence type="ECO:0000256" key="2">
    <source>
        <dbReference type="ARBA" id="ARBA00023242"/>
    </source>
</evidence>
<dbReference type="Proteomes" id="UP000758603">
    <property type="component" value="Unassembled WGS sequence"/>
</dbReference>
<dbReference type="SMART" id="SM00066">
    <property type="entry name" value="GAL4"/>
    <property type="match status" value="1"/>
</dbReference>
<dbReference type="PROSITE" id="PS00463">
    <property type="entry name" value="ZN2_CY6_FUNGAL_1"/>
    <property type="match status" value="1"/>
</dbReference>
<feature type="domain" description="Zn(2)-C6 fungal-type" evidence="4">
    <location>
        <begin position="14"/>
        <end position="44"/>
    </location>
</feature>
<dbReference type="InterPro" id="IPR036864">
    <property type="entry name" value="Zn2-C6_fun-type_DNA-bd_sf"/>
</dbReference>
<protein>
    <submittedName>
        <fullName evidence="5">Fungal-specific transcription factor domain-containing protein</fullName>
    </submittedName>
</protein>
<dbReference type="AlphaFoldDB" id="A0A9P8URQ1"/>
<dbReference type="GO" id="GO:0000981">
    <property type="term" value="F:DNA-binding transcription factor activity, RNA polymerase II-specific"/>
    <property type="evidence" value="ECO:0007669"/>
    <property type="project" value="InterPro"/>
</dbReference>
<dbReference type="PANTHER" id="PTHR37534">
    <property type="entry name" value="TRANSCRIPTIONAL ACTIVATOR PROTEIN UGA3"/>
    <property type="match status" value="1"/>
</dbReference>
<dbReference type="PANTHER" id="PTHR37534:SF26">
    <property type="entry name" value="TRANSCRIPTION FACTOR, PUTATIVE-RELATED"/>
    <property type="match status" value="1"/>
</dbReference>
<feature type="region of interest" description="Disordered" evidence="3">
    <location>
        <begin position="71"/>
        <end position="99"/>
    </location>
</feature>
<dbReference type="GO" id="GO:0000976">
    <property type="term" value="F:transcription cis-regulatory region binding"/>
    <property type="evidence" value="ECO:0007669"/>
    <property type="project" value="TreeGrafter"/>
</dbReference>
<feature type="compositionally biased region" description="Polar residues" evidence="3">
    <location>
        <begin position="139"/>
        <end position="150"/>
    </location>
</feature>
<organism evidence="5 6">
    <name type="scientific">Truncatella angustata</name>
    <dbReference type="NCBI Taxonomy" id="152316"/>
    <lineage>
        <taxon>Eukaryota</taxon>
        <taxon>Fungi</taxon>
        <taxon>Dikarya</taxon>
        <taxon>Ascomycota</taxon>
        <taxon>Pezizomycotina</taxon>
        <taxon>Sordariomycetes</taxon>
        <taxon>Xylariomycetidae</taxon>
        <taxon>Amphisphaeriales</taxon>
        <taxon>Sporocadaceae</taxon>
        <taxon>Truncatella</taxon>
    </lineage>
</organism>
<keyword evidence="2" id="KW-0539">Nucleus</keyword>
<evidence type="ECO:0000256" key="1">
    <source>
        <dbReference type="ARBA" id="ARBA00004123"/>
    </source>
</evidence>
<dbReference type="PROSITE" id="PS50048">
    <property type="entry name" value="ZN2_CY6_FUNGAL_2"/>
    <property type="match status" value="1"/>
</dbReference>
<evidence type="ECO:0000256" key="3">
    <source>
        <dbReference type="SAM" id="MobiDB-lite"/>
    </source>
</evidence>
<dbReference type="Gene3D" id="4.10.240.10">
    <property type="entry name" value="Zn(2)-C6 fungal-type DNA-binding domain"/>
    <property type="match status" value="1"/>
</dbReference>
<evidence type="ECO:0000313" key="5">
    <source>
        <dbReference type="EMBL" id="KAH6657009.1"/>
    </source>
</evidence>